<name>A0A1I3QIZ0_9PLAN</name>
<accession>A0A1I3QIZ0</accession>
<dbReference type="SUPFAM" id="SSF52058">
    <property type="entry name" value="L domain-like"/>
    <property type="match status" value="1"/>
</dbReference>
<evidence type="ECO:0000256" key="1">
    <source>
        <dbReference type="SAM" id="Phobius"/>
    </source>
</evidence>
<protein>
    <submittedName>
        <fullName evidence="3">PEGA domain-containing protein</fullName>
    </submittedName>
</protein>
<keyword evidence="1" id="KW-0812">Transmembrane</keyword>
<organism evidence="3 4">
    <name type="scientific">Planctomicrobium piriforme</name>
    <dbReference type="NCBI Taxonomy" id="1576369"/>
    <lineage>
        <taxon>Bacteria</taxon>
        <taxon>Pseudomonadati</taxon>
        <taxon>Planctomycetota</taxon>
        <taxon>Planctomycetia</taxon>
        <taxon>Planctomycetales</taxon>
        <taxon>Planctomycetaceae</taxon>
        <taxon>Planctomicrobium</taxon>
    </lineage>
</organism>
<dbReference type="Proteomes" id="UP000199518">
    <property type="component" value="Unassembled WGS sequence"/>
</dbReference>
<keyword evidence="1" id="KW-1133">Transmembrane helix</keyword>
<dbReference type="Gene3D" id="3.80.10.10">
    <property type="entry name" value="Ribonuclease Inhibitor"/>
    <property type="match status" value="1"/>
</dbReference>
<gene>
    <name evidence="3" type="ORF">SAMN05421753_11889</name>
</gene>
<evidence type="ECO:0000259" key="2">
    <source>
        <dbReference type="Pfam" id="PF08308"/>
    </source>
</evidence>
<evidence type="ECO:0000313" key="3">
    <source>
        <dbReference type="EMBL" id="SFJ33247.1"/>
    </source>
</evidence>
<dbReference type="AlphaFoldDB" id="A0A1I3QIZ0"/>
<dbReference type="EMBL" id="FOQD01000018">
    <property type="protein sequence ID" value="SFJ33247.1"/>
    <property type="molecule type" value="Genomic_DNA"/>
</dbReference>
<feature type="domain" description="PEGA" evidence="2">
    <location>
        <begin position="143"/>
        <end position="190"/>
    </location>
</feature>
<reference evidence="4" key="1">
    <citation type="submission" date="2016-10" db="EMBL/GenBank/DDBJ databases">
        <authorList>
            <person name="Varghese N."/>
            <person name="Submissions S."/>
        </authorList>
    </citation>
    <scope>NUCLEOTIDE SEQUENCE [LARGE SCALE GENOMIC DNA]</scope>
    <source>
        <strain evidence="4">DSM 26348</strain>
    </source>
</reference>
<keyword evidence="4" id="KW-1185">Reference proteome</keyword>
<feature type="transmembrane region" description="Helical" evidence="1">
    <location>
        <begin position="93"/>
        <end position="113"/>
    </location>
</feature>
<evidence type="ECO:0000313" key="4">
    <source>
        <dbReference type="Proteomes" id="UP000199518"/>
    </source>
</evidence>
<proteinExistence type="predicted"/>
<dbReference type="InterPro" id="IPR032675">
    <property type="entry name" value="LRR_dom_sf"/>
</dbReference>
<dbReference type="RefSeq" id="WP_092054902.1">
    <property type="nucleotide sequence ID" value="NZ_FOQD01000018.1"/>
</dbReference>
<keyword evidence="1" id="KW-0472">Membrane</keyword>
<dbReference type="InterPro" id="IPR013229">
    <property type="entry name" value="PEGA"/>
</dbReference>
<dbReference type="STRING" id="1576369.SAMN05421753_11889"/>
<dbReference type="Pfam" id="PF08308">
    <property type="entry name" value="PEGA"/>
    <property type="match status" value="1"/>
</dbReference>
<dbReference type="OrthoDB" id="210921at2"/>
<sequence length="488" mass="53148">MNKVFAHREHPIPSLRAARSEVPESLEFIFKKLVAKQASHRYQTASELITDLERYALAPSSSQNAALCLPENIPEDPTLLSATTGSGRGTRRLVFVAMALLGFAILTGVIVSLKTADGTLIVEVNQPNAVIQVSDAEGKIEVTRQGGQTPVSISVDPGQHRLKVEKDGFVVFGRDFEIAAGKQQTITAKLLPLTPPAPAAVSSPVTDLKAPVTFEQWLKEVPFLPAESQVEAVRKKLVELNPDFDGKVTPMIEGGIVTEFRFYSDNITDISPVQAFRGLKLLACRGSEAGRGRLSDLSPLKGLQLTSLRCFETRVADLSPLRGMPLTDLNCAGTPVSDLTPLKGMKLTKLICYRTQVTNLAPLQGMPITELWCGENNLADLSPIKGMPLTKLLCNSTRVTDLSPVQGMRLKSLGCEFTAISDFTPLQGMDLAELYFSPGNITTGINVLRDMQSLQTIGYDYDKVSSAAEFWKKYDAGDFNRRVSLINP</sequence>